<keyword evidence="2" id="KW-1185">Reference proteome</keyword>
<proteinExistence type="predicted"/>
<accession>A0ABU6VN32</accession>
<name>A0ABU6VN32_9FABA</name>
<dbReference type="EMBL" id="JASCZI010151786">
    <property type="protein sequence ID" value="MED6174449.1"/>
    <property type="molecule type" value="Genomic_DNA"/>
</dbReference>
<gene>
    <name evidence="1" type="ORF">PIB30_069072</name>
</gene>
<reference evidence="1 2" key="1">
    <citation type="journal article" date="2023" name="Plants (Basel)">
        <title>Bridging the Gap: Combining Genomics and Transcriptomics Approaches to Understand Stylosanthes scabra, an Orphan Legume from the Brazilian Caatinga.</title>
        <authorList>
            <person name="Ferreira-Neto J.R.C."/>
            <person name="da Silva M.D."/>
            <person name="Binneck E."/>
            <person name="de Melo N.F."/>
            <person name="da Silva R.H."/>
            <person name="de Melo A.L.T.M."/>
            <person name="Pandolfi V."/>
            <person name="Bustamante F.O."/>
            <person name="Brasileiro-Vidal A.C."/>
            <person name="Benko-Iseppon A.M."/>
        </authorList>
    </citation>
    <scope>NUCLEOTIDE SEQUENCE [LARGE SCALE GENOMIC DNA]</scope>
    <source>
        <tissue evidence="1">Leaves</tissue>
    </source>
</reference>
<comment type="caution">
    <text evidence="1">The sequence shown here is derived from an EMBL/GenBank/DDBJ whole genome shotgun (WGS) entry which is preliminary data.</text>
</comment>
<protein>
    <submittedName>
        <fullName evidence="1">Uncharacterized protein</fullName>
    </submittedName>
</protein>
<evidence type="ECO:0000313" key="2">
    <source>
        <dbReference type="Proteomes" id="UP001341840"/>
    </source>
</evidence>
<evidence type="ECO:0000313" key="1">
    <source>
        <dbReference type="EMBL" id="MED6174449.1"/>
    </source>
</evidence>
<dbReference type="Proteomes" id="UP001341840">
    <property type="component" value="Unassembled WGS sequence"/>
</dbReference>
<sequence>MVLSTNGEINEDPCEPRTVAKPIELALRRWGLVPNHPSFFISEEGRKGVRERAKVAWSGDGGDHYSPTASGGHNFRSGTPIDAPFAPTRSLFYPLQLYTNMKPMSLQLRPQLMMYVQVVQVARIELSDGVLGYSMVRRKSRVSIELGVQQFCKSAAELQGIDSTCNRVDSLSYFLRKIGFREQRIDSHDLRIDSENHRGQLIVICIDSSPSKLQRIDSAEARVDSTSEIGLKGGPRFISTENPWAGDSHYVYFRLFRCRFKLGKWRSVVWSRLSGGLSSFRCLVSKWFWKSLVYESVSSVCSATVSAECVRGVVSHIGVLQFLVSEQFFPCEPEEWNCYASEHILNQRIMRKMLPKAII</sequence>
<organism evidence="1 2">
    <name type="scientific">Stylosanthes scabra</name>
    <dbReference type="NCBI Taxonomy" id="79078"/>
    <lineage>
        <taxon>Eukaryota</taxon>
        <taxon>Viridiplantae</taxon>
        <taxon>Streptophyta</taxon>
        <taxon>Embryophyta</taxon>
        <taxon>Tracheophyta</taxon>
        <taxon>Spermatophyta</taxon>
        <taxon>Magnoliopsida</taxon>
        <taxon>eudicotyledons</taxon>
        <taxon>Gunneridae</taxon>
        <taxon>Pentapetalae</taxon>
        <taxon>rosids</taxon>
        <taxon>fabids</taxon>
        <taxon>Fabales</taxon>
        <taxon>Fabaceae</taxon>
        <taxon>Papilionoideae</taxon>
        <taxon>50 kb inversion clade</taxon>
        <taxon>dalbergioids sensu lato</taxon>
        <taxon>Dalbergieae</taxon>
        <taxon>Pterocarpus clade</taxon>
        <taxon>Stylosanthes</taxon>
    </lineage>
</organism>